<evidence type="ECO:0000313" key="4">
    <source>
        <dbReference type="Proteomes" id="UP000568380"/>
    </source>
</evidence>
<feature type="compositionally biased region" description="Basic and acidic residues" evidence="1">
    <location>
        <begin position="49"/>
        <end position="79"/>
    </location>
</feature>
<comment type="caution">
    <text evidence="3">The sequence shown here is derived from an EMBL/GenBank/DDBJ whole genome shotgun (WGS) entry which is preliminary data.</text>
</comment>
<reference evidence="3 4" key="1">
    <citation type="submission" date="2020-08" db="EMBL/GenBank/DDBJ databases">
        <title>Genomic Encyclopedia of Type Strains, Phase IV (KMG-IV): sequencing the most valuable type-strain genomes for metagenomic binning, comparative biology and taxonomic classification.</title>
        <authorList>
            <person name="Goeker M."/>
        </authorList>
    </citation>
    <scope>NUCLEOTIDE SEQUENCE [LARGE SCALE GENOMIC DNA]</scope>
    <source>
        <strain evidence="3 4">DSM 45385</strain>
    </source>
</reference>
<protein>
    <recommendedName>
        <fullName evidence="5">Gram-positive cocci surface proteins LPxTG domain-containing protein</fullName>
    </recommendedName>
</protein>
<keyword evidence="2" id="KW-0732">Signal</keyword>
<name>A0A7W7ZVK8_9ACTN</name>
<feature type="region of interest" description="Disordered" evidence="1">
    <location>
        <begin position="25"/>
        <end position="104"/>
    </location>
</feature>
<evidence type="ECO:0000313" key="3">
    <source>
        <dbReference type="EMBL" id="MBB5074632.1"/>
    </source>
</evidence>
<feature type="compositionally biased region" description="Polar residues" evidence="1">
    <location>
        <begin position="95"/>
        <end position="104"/>
    </location>
</feature>
<organism evidence="3 4">
    <name type="scientific">Nonomuraea endophytica</name>
    <dbReference type="NCBI Taxonomy" id="714136"/>
    <lineage>
        <taxon>Bacteria</taxon>
        <taxon>Bacillati</taxon>
        <taxon>Actinomycetota</taxon>
        <taxon>Actinomycetes</taxon>
        <taxon>Streptosporangiales</taxon>
        <taxon>Streptosporangiaceae</taxon>
        <taxon>Nonomuraea</taxon>
    </lineage>
</organism>
<dbReference type="EMBL" id="JACHIN010000001">
    <property type="protein sequence ID" value="MBB5074632.1"/>
    <property type="molecule type" value="Genomic_DNA"/>
</dbReference>
<keyword evidence="4" id="KW-1185">Reference proteome</keyword>
<sequence length="598" mass="62279">MRFNKSLAAAGALGLAVLTASPALADTPTDLPVAPVETSSPEAPVETPKPSDKPSSKPSEKPSEKPSDKPAPKPSEKPSAKPSAKASEKEVEQKGSITLSSTTAKPGETITVSVTSTREAIKAITSRGFNPPSWNVPGDRTEYRFQVRVSETPGQYPVDAHFAGGSSARAILTVEKPAAAKTSITVDRATAQPGDIVNVTVKSDGPDVKAITSRAFSPGSWNVPAGYKEYRFQVRVSGELGEHPVDAHFADGSYARTTLTVEKSAEVKYGIAVSPSAAEPGDKVSYTVTGKAADAYIESPAFWAKITENMTLGTTRTGTVPIRPDAKPGVYPVDVVFKDAAGRTVGTASTSITVKGPVKPVPVTGLELDLSPSKIVAGQTYYAAVTTTNVKAGTPVTITDPAGRKHVVRVDAWGEAHVKLTSPKGTRPGGYTVRASLDSGQSTSARLTVVKRHPQTQLALILDPDKVHAGGKFTAIVATSSFGKTTKATITDPSGKRFTVKVGKSGVGAKKFHVPSSTRAGTYWFKAKLANGATDWAKLTVKPRYRASGFTLTPKGGADTGGGLPQGNANYSEVALGGMLIAGGAGSALFVRRRTDEA</sequence>
<gene>
    <name evidence="3" type="ORF">HNR40_000078</name>
</gene>
<feature type="chain" id="PRO_5031340064" description="Gram-positive cocci surface proteins LPxTG domain-containing protein" evidence="2">
    <location>
        <begin position="26"/>
        <end position="598"/>
    </location>
</feature>
<dbReference type="Proteomes" id="UP000568380">
    <property type="component" value="Unassembled WGS sequence"/>
</dbReference>
<evidence type="ECO:0000256" key="2">
    <source>
        <dbReference type="SAM" id="SignalP"/>
    </source>
</evidence>
<evidence type="ECO:0008006" key="5">
    <source>
        <dbReference type="Google" id="ProtNLM"/>
    </source>
</evidence>
<accession>A0A7W7ZVK8</accession>
<evidence type="ECO:0000256" key="1">
    <source>
        <dbReference type="SAM" id="MobiDB-lite"/>
    </source>
</evidence>
<dbReference type="RefSeq" id="WP_221339862.1">
    <property type="nucleotide sequence ID" value="NZ_JACHIN010000001.1"/>
</dbReference>
<dbReference type="AlphaFoldDB" id="A0A7W7ZVK8"/>
<proteinExistence type="predicted"/>
<feature type="signal peptide" evidence="2">
    <location>
        <begin position="1"/>
        <end position="25"/>
    </location>
</feature>